<dbReference type="SMART" id="SM00342">
    <property type="entry name" value="HTH_ARAC"/>
    <property type="match status" value="1"/>
</dbReference>
<evidence type="ECO:0000256" key="1">
    <source>
        <dbReference type="ARBA" id="ARBA00004496"/>
    </source>
</evidence>
<name>A0A174J6H6_9FIRM</name>
<gene>
    <name evidence="13" type="ORF">ERS852407_04432</name>
</gene>
<dbReference type="PANTHER" id="PTHR42713">
    <property type="entry name" value="HISTIDINE KINASE-RELATED"/>
    <property type="match status" value="1"/>
</dbReference>
<dbReference type="AlphaFoldDB" id="A0A174J6H6"/>
<dbReference type="SMART" id="SM00448">
    <property type="entry name" value="REC"/>
    <property type="match status" value="1"/>
</dbReference>
<comment type="function">
    <text evidence="9">May play the central regulatory role in sporulation. It may be an element of the effector pathway responsible for the activation of sporulation genes in response to nutritional stress. Spo0A may act in concert with spo0H (a sigma factor) to control the expression of some genes that are critical to the sporulation process.</text>
</comment>
<dbReference type="PROSITE" id="PS50110">
    <property type="entry name" value="RESPONSE_REGULATORY"/>
    <property type="match status" value="1"/>
</dbReference>
<keyword evidence="3" id="KW-0963">Cytoplasm</keyword>
<feature type="domain" description="Response regulatory" evidence="12">
    <location>
        <begin position="3"/>
        <end position="120"/>
    </location>
</feature>
<dbReference type="PROSITE" id="PS01124">
    <property type="entry name" value="HTH_ARAC_FAMILY_2"/>
    <property type="match status" value="1"/>
</dbReference>
<dbReference type="RefSeq" id="WP_055658431.1">
    <property type="nucleotide sequence ID" value="NZ_CABIXC010000014.1"/>
</dbReference>
<dbReference type="SUPFAM" id="SSF52172">
    <property type="entry name" value="CheY-like"/>
    <property type="match status" value="1"/>
</dbReference>
<dbReference type="InterPro" id="IPR041522">
    <property type="entry name" value="CdaR_GGDEF"/>
</dbReference>
<dbReference type="EMBL" id="CYZE01000014">
    <property type="protein sequence ID" value="CUO92719.1"/>
    <property type="molecule type" value="Genomic_DNA"/>
</dbReference>
<evidence type="ECO:0000256" key="9">
    <source>
        <dbReference type="ARBA" id="ARBA00024867"/>
    </source>
</evidence>
<evidence type="ECO:0000313" key="14">
    <source>
        <dbReference type="Proteomes" id="UP000095651"/>
    </source>
</evidence>
<dbReference type="Pfam" id="PF12833">
    <property type="entry name" value="HTH_18"/>
    <property type="match status" value="1"/>
</dbReference>
<dbReference type="SUPFAM" id="SSF46689">
    <property type="entry name" value="Homeodomain-like"/>
    <property type="match status" value="1"/>
</dbReference>
<dbReference type="InterPro" id="IPR018060">
    <property type="entry name" value="HTH_AraC"/>
</dbReference>
<dbReference type="GO" id="GO:0003700">
    <property type="term" value="F:DNA-binding transcription factor activity"/>
    <property type="evidence" value="ECO:0007669"/>
    <property type="project" value="InterPro"/>
</dbReference>
<keyword evidence="7 13" id="KW-0238">DNA-binding</keyword>
<accession>A0A174J6H6</accession>
<dbReference type="InterPro" id="IPR009057">
    <property type="entry name" value="Homeodomain-like_sf"/>
</dbReference>
<dbReference type="InterPro" id="IPR011006">
    <property type="entry name" value="CheY-like_superfamily"/>
</dbReference>
<keyword evidence="8" id="KW-0804">Transcription</keyword>
<dbReference type="GO" id="GO:0005737">
    <property type="term" value="C:cytoplasm"/>
    <property type="evidence" value="ECO:0007669"/>
    <property type="project" value="UniProtKB-SubCell"/>
</dbReference>
<keyword evidence="4 10" id="KW-0597">Phosphoprotein</keyword>
<evidence type="ECO:0000256" key="2">
    <source>
        <dbReference type="ARBA" id="ARBA00018672"/>
    </source>
</evidence>
<evidence type="ECO:0000256" key="7">
    <source>
        <dbReference type="ARBA" id="ARBA00023125"/>
    </source>
</evidence>
<dbReference type="Pfam" id="PF17853">
    <property type="entry name" value="GGDEF_2"/>
    <property type="match status" value="1"/>
</dbReference>
<keyword evidence="5" id="KW-0902">Two-component regulatory system</keyword>
<dbReference type="Pfam" id="PF00072">
    <property type="entry name" value="Response_reg"/>
    <property type="match status" value="1"/>
</dbReference>
<dbReference type="InterPro" id="IPR051552">
    <property type="entry name" value="HptR"/>
</dbReference>
<protein>
    <recommendedName>
        <fullName evidence="2">Stage 0 sporulation protein A homolog</fullName>
    </recommendedName>
</protein>
<dbReference type="Proteomes" id="UP000095651">
    <property type="component" value="Unassembled WGS sequence"/>
</dbReference>
<evidence type="ECO:0000256" key="10">
    <source>
        <dbReference type="PROSITE-ProRule" id="PRU00169"/>
    </source>
</evidence>
<evidence type="ECO:0000256" key="3">
    <source>
        <dbReference type="ARBA" id="ARBA00022490"/>
    </source>
</evidence>
<proteinExistence type="predicted"/>
<dbReference type="InterPro" id="IPR001789">
    <property type="entry name" value="Sig_transdc_resp-reg_receiver"/>
</dbReference>
<evidence type="ECO:0000259" key="12">
    <source>
        <dbReference type="PROSITE" id="PS50110"/>
    </source>
</evidence>
<evidence type="ECO:0000313" key="13">
    <source>
        <dbReference type="EMBL" id="CUO92719.1"/>
    </source>
</evidence>
<organism evidence="13 14">
    <name type="scientific">Hungatella hathewayi</name>
    <dbReference type="NCBI Taxonomy" id="154046"/>
    <lineage>
        <taxon>Bacteria</taxon>
        <taxon>Bacillati</taxon>
        <taxon>Bacillota</taxon>
        <taxon>Clostridia</taxon>
        <taxon>Lachnospirales</taxon>
        <taxon>Lachnospiraceae</taxon>
        <taxon>Hungatella</taxon>
    </lineage>
</organism>
<dbReference type="Gene3D" id="3.40.50.2300">
    <property type="match status" value="1"/>
</dbReference>
<dbReference type="PANTHER" id="PTHR42713:SF3">
    <property type="entry name" value="TRANSCRIPTIONAL REGULATORY PROTEIN HPTR"/>
    <property type="match status" value="1"/>
</dbReference>
<dbReference type="GO" id="GO:0043565">
    <property type="term" value="F:sequence-specific DNA binding"/>
    <property type="evidence" value="ECO:0007669"/>
    <property type="project" value="InterPro"/>
</dbReference>
<evidence type="ECO:0000256" key="5">
    <source>
        <dbReference type="ARBA" id="ARBA00023012"/>
    </source>
</evidence>
<dbReference type="CDD" id="cd17536">
    <property type="entry name" value="REC_YesN-like"/>
    <property type="match status" value="1"/>
</dbReference>
<dbReference type="GO" id="GO:0000160">
    <property type="term" value="P:phosphorelay signal transduction system"/>
    <property type="evidence" value="ECO:0007669"/>
    <property type="project" value="UniProtKB-KW"/>
</dbReference>
<reference evidence="13 14" key="1">
    <citation type="submission" date="2015-09" db="EMBL/GenBank/DDBJ databases">
        <authorList>
            <consortium name="Pathogen Informatics"/>
        </authorList>
    </citation>
    <scope>NUCLEOTIDE SEQUENCE [LARGE SCALE GENOMIC DNA]</scope>
    <source>
        <strain evidence="13 14">2789STDY5608850</strain>
    </source>
</reference>
<sequence>MVKLMIVDDEANIRKGLREYISWDAWGIELAAEAENAEAALRIAAQVRPDILLTDIRMGKMDGLELTRRLKEMFPDLRVILLSGYSDIQYLQTALQMKASEYLLKPAGADKIIEAVLKVKKEILDEREKFQENLKKEAFFDENIPVIQMHFIDEIVKGKITEPKSIINKAHILNIPMKGPCYKIMLADVRRDLREDGFKSGQELDMNFWQFMQKTNQIVQQFNETFWCETGEELILFLVNNKDETVLDETCGRLANDLIGSLTDKEQMYIGIGNSVDSPVELWKSYEYAKCALRRSAWNPQQHILKEVSPSLSPAEQQQCRLKESEILAQLGSKQYEKAFLNLCELFDFYEEHYMNFGEMKKFCYQVCLFAIHLSSQGEVTEEPVIDEFRDAGELKNWMFHFWQRRFQGNDMAALRYSELTRKTLRYIQEHYREDITLQSLSKIVFASPNYLGKVFFSDVGCRLGDWLNRYRVERAKDLLTGTDKKTYEIAEEVGFSGYKFFSVCFLKYAGCSARDYRNRFKGVGLPD</sequence>
<dbReference type="Gene3D" id="1.10.10.60">
    <property type="entry name" value="Homeodomain-like"/>
    <property type="match status" value="2"/>
</dbReference>
<evidence type="ECO:0000256" key="6">
    <source>
        <dbReference type="ARBA" id="ARBA00023015"/>
    </source>
</evidence>
<evidence type="ECO:0000259" key="11">
    <source>
        <dbReference type="PROSITE" id="PS01124"/>
    </source>
</evidence>
<evidence type="ECO:0000256" key="8">
    <source>
        <dbReference type="ARBA" id="ARBA00023163"/>
    </source>
</evidence>
<keyword evidence="6" id="KW-0805">Transcription regulation</keyword>
<feature type="domain" description="HTH araC/xylS-type" evidence="11">
    <location>
        <begin position="422"/>
        <end position="520"/>
    </location>
</feature>
<comment type="subcellular location">
    <subcellularLocation>
        <location evidence="1">Cytoplasm</location>
    </subcellularLocation>
</comment>
<feature type="modified residue" description="4-aspartylphosphate" evidence="10">
    <location>
        <position position="55"/>
    </location>
</feature>
<evidence type="ECO:0000256" key="4">
    <source>
        <dbReference type="ARBA" id="ARBA00022553"/>
    </source>
</evidence>